<reference evidence="4 5" key="1">
    <citation type="submission" date="2024-09" db="EMBL/GenBank/DDBJ databases">
        <authorList>
            <person name="Lee S.D."/>
        </authorList>
    </citation>
    <scope>NUCLEOTIDE SEQUENCE [LARGE SCALE GENOMIC DNA]</scope>
    <source>
        <strain evidence="4 5">N1-5</strain>
    </source>
</reference>
<dbReference type="InterPro" id="IPR027417">
    <property type="entry name" value="P-loop_NTPase"/>
</dbReference>
<dbReference type="InterPro" id="IPR041664">
    <property type="entry name" value="AAA_16"/>
</dbReference>
<dbReference type="InterPro" id="IPR016032">
    <property type="entry name" value="Sig_transdc_resp-reg_C-effctor"/>
</dbReference>
<dbReference type="Pfam" id="PF13191">
    <property type="entry name" value="AAA_16"/>
    <property type="match status" value="1"/>
</dbReference>
<dbReference type="PANTHER" id="PTHR16305">
    <property type="entry name" value="TESTICULAR SOLUBLE ADENYLYL CYCLASE"/>
    <property type="match status" value="1"/>
</dbReference>
<evidence type="ECO:0000256" key="2">
    <source>
        <dbReference type="ARBA" id="ARBA00022840"/>
    </source>
</evidence>
<name>A0ABV6V0U9_9ACTN</name>
<dbReference type="InterPro" id="IPR003593">
    <property type="entry name" value="AAA+_ATPase"/>
</dbReference>
<dbReference type="SMART" id="SM00421">
    <property type="entry name" value="HTH_LUXR"/>
    <property type="match status" value="1"/>
</dbReference>
<protein>
    <submittedName>
        <fullName evidence="4">AAA family ATPase</fullName>
    </submittedName>
</protein>
<gene>
    <name evidence="4" type="ORF">ACEZDJ_39085</name>
</gene>
<dbReference type="InterPro" id="IPR000792">
    <property type="entry name" value="Tscrpt_reg_LuxR_C"/>
</dbReference>
<accession>A0ABV6V0U9</accession>
<dbReference type="InterPro" id="IPR036388">
    <property type="entry name" value="WH-like_DNA-bd_sf"/>
</dbReference>
<evidence type="ECO:0000256" key="1">
    <source>
        <dbReference type="ARBA" id="ARBA00022741"/>
    </source>
</evidence>
<keyword evidence="5" id="KW-1185">Reference proteome</keyword>
<dbReference type="PROSITE" id="PS50043">
    <property type="entry name" value="HTH_LUXR_2"/>
    <property type="match status" value="1"/>
</dbReference>
<evidence type="ECO:0000259" key="3">
    <source>
        <dbReference type="PROSITE" id="PS50043"/>
    </source>
</evidence>
<keyword evidence="1" id="KW-0547">Nucleotide-binding</keyword>
<sequence>MQPVPSGSTPPIGRDLLLAAARDALRPDRGLLLTGPAGIGKSAVLDALAAEAAAAGVLVLRSAPVPEESVLPYAALGDLLSCAPPDLLAQHPPLLLRTAPGTAQDRLALHTAAVRLLRTLVQDFPVLLVLDGLQDLDPPSAAVLSFLTRRAASLAVTVAAAERTGSGESALRNRLCPPTALELAVPPLSEDAVEELILRQGAATPIRELRRIQQLSAGNPFYARELALAVHNRPQPGGRWAEEETPVPRRLRNLLLAPTRALPPQSRSALLLAACSPQPTLGLLHAAGVADPVAALAEAERLGLVSVAAHGRVRLRHPLLGAALQAEALLRERIAVHTALAAATVEPIARARHLALARPREDAEVAAALAAAADVARHRGEADTAYELTALAAEHTPAADPRQRTAHLLAAAAHAADAGLHEDARRCAAGVLTDSADPAQRVRARMILLETVGQALDEAGGLIQGGLTDAGDDPALLAPLYFWSAVRELLGGRTGTAAAEAQRAATLAFAAEDRATRVEALGLVATVQGLRGNPMAADAALELALHLAAAEQSASLLRRLALAQLDADQVPQARRRVTALLDPGAGAEGVEDTLATLVALVRIQTRAGECRQALATAERCTALVADAGQPSPLAAYAAALAEAAGGSTARAAELAQHAVDGCAAASDRLFQVRALGVLGQALLLTGRAEGAARAGEALQRARELSEAMELADPDTVRRLADLVEALLQSGETAEASTVLAESRRLTGGWPGSWGAGAVAALDRAEGLVLAALGQTEEAIAALRVSASRLQDLPLPLELARTLIAWGAVERRARHRAAARAVLAEAETVCRTLRAEPLLLRIEQERERLEPGDRAGAADDLTASEHRVAELVAGGATNREVAAALFVSIKTVEGTLSRVYRKLGVRSRTALTRAVAAPGRAVLTTPH</sequence>
<dbReference type="Pfam" id="PF00196">
    <property type="entry name" value="GerE"/>
    <property type="match status" value="1"/>
</dbReference>
<dbReference type="SMART" id="SM00382">
    <property type="entry name" value="AAA"/>
    <property type="match status" value="1"/>
</dbReference>
<dbReference type="SUPFAM" id="SSF52540">
    <property type="entry name" value="P-loop containing nucleoside triphosphate hydrolases"/>
    <property type="match status" value="1"/>
</dbReference>
<dbReference type="Proteomes" id="UP001592528">
    <property type="component" value="Unassembled WGS sequence"/>
</dbReference>
<dbReference type="PANTHER" id="PTHR16305:SF35">
    <property type="entry name" value="TRANSCRIPTIONAL ACTIVATOR DOMAIN"/>
    <property type="match status" value="1"/>
</dbReference>
<dbReference type="CDD" id="cd06170">
    <property type="entry name" value="LuxR_C_like"/>
    <property type="match status" value="1"/>
</dbReference>
<keyword evidence="2" id="KW-0067">ATP-binding</keyword>
<comment type="caution">
    <text evidence="4">The sequence shown here is derived from an EMBL/GenBank/DDBJ whole genome shotgun (WGS) entry which is preliminary data.</text>
</comment>
<feature type="domain" description="HTH luxR-type" evidence="3">
    <location>
        <begin position="853"/>
        <end position="918"/>
    </location>
</feature>
<evidence type="ECO:0000313" key="5">
    <source>
        <dbReference type="Proteomes" id="UP001592528"/>
    </source>
</evidence>
<evidence type="ECO:0000313" key="4">
    <source>
        <dbReference type="EMBL" id="MFC1407303.1"/>
    </source>
</evidence>
<dbReference type="EMBL" id="JBHEZZ010000042">
    <property type="protein sequence ID" value="MFC1407303.1"/>
    <property type="molecule type" value="Genomic_DNA"/>
</dbReference>
<proteinExistence type="predicted"/>
<dbReference type="SUPFAM" id="SSF46894">
    <property type="entry name" value="C-terminal effector domain of the bipartite response regulators"/>
    <property type="match status" value="1"/>
</dbReference>
<dbReference type="Gene3D" id="1.10.10.10">
    <property type="entry name" value="Winged helix-like DNA-binding domain superfamily/Winged helix DNA-binding domain"/>
    <property type="match status" value="1"/>
</dbReference>
<dbReference type="RefSeq" id="WP_037594322.1">
    <property type="nucleotide sequence ID" value="NZ_JBHEZZ010000042.1"/>
</dbReference>
<dbReference type="PRINTS" id="PR00038">
    <property type="entry name" value="HTHLUXR"/>
</dbReference>
<organism evidence="4 5">
    <name type="scientific">Streptacidiphilus cavernicola</name>
    <dbReference type="NCBI Taxonomy" id="3342716"/>
    <lineage>
        <taxon>Bacteria</taxon>
        <taxon>Bacillati</taxon>
        <taxon>Actinomycetota</taxon>
        <taxon>Actinomycetes</taxon>
        <taxon>Kitasatosporales</taxon>
        <taxon>Streptomycetaceae</taxon>
        <taxon>Streptacidiphilus</taxon>
    </lineage>
</organism>